<dbReference type="GO" id="GO:0016020">
    <property type="term" value="C:membrane"/>
    <property type="evidence" value="ECO:0007669"/>
    <property type="project" value="InterPro"/>
</dbReference>
<dbReference type="GO" id="GO:0012505">
    <property type="term" value="C:endomembrane system"/>
    <property type="evidence" value="ECO:0007669"/>
    <property type="project" value="UniProtKB-SubCell"/>
</dbReference>
<comment type="caution">
    <text evidence="10">The sequence shown here is derived from an EMBL/GenBank/DDBJ whole genome shotgun (WGS) entry which is preliminary data.</text>
</comment>
<keyword evidence="5 8" id="KW-1133">Transmembrane helix</keyword>
<dbReference type="Gene3D" id="3.30.70.100">
    <property type="match status" value="1"/>
</dbReference>
<evidence type="ECO:0000256" key="1">
    <source>
        <dbReference type="ARBA" id="ARBA00004127"/>
    </source>
</evidence>
<keyword evidence="2 8" id="KW-0812">Transmembrane</keyword>
<feature type="transmembrane region" description="Helical" evidence="8">
    <location>
        <begin position="265"/>
        <end position="285"/>
    </location>
</feature>
<evidence type="ECO:0000256" key="5">
    <source>
        <dbReference type="ARBA" id="ARBA00022989"/>
    </source>
</evidence>
<comment type="subcellular location">
    <subcellularLocation>
        <location evidence="1">Endomembrane system</location>
        <topology evidence="1">Multi-pass membrane protein</topology>
    </subcellularLocation>
</comment>
<dbReference type="AlphaFoldDB" id="A0A9N8ZKE1"/>
<evidence type="ECO:0000256" key="6">
    <source>
        <dbReference type="ARBA" id="ARBA00023136"/>
    </source>
</evidence>
<evidence type="ECO:0000313" key="11">
    <source>
        <dbReference type="Proteomes" id="UP000789375"/>
    </source>
</evidence>
<feature type="transmembrane region" description="Helical" evidence="8">
    <location>
        <begin position="235"/>
        <end position="253"/>
    </location>
</feature>
<dbReference type="SUPFAM" id="SSF81653">
    <property type="entry name" value="Calcium ATPase, transduction domain A"/>
    <property type="match status" value="1"/>
</dbReference>
<dbReference type="GO" id="GO:0043682">
    <property type="term" value="F:P-type divalent copper transporter activity"/>
    <property type="evidence" value="ECO:0007669"/>
    <property type="project" value="TreeGrafter"/>
</dbReference>
<dbReference type="NCBIfam" id="TIGR01494">
    <property type="entry name" value="ATPase_P-type"/>
    <property type="match status" value="1"/>
</dbReference>
<dbReference type="InterPro" id="IPR006121">
    <property type="entry name" value="HMA_dom"/>
</dbReference>
<dbReference type="Gene3D" id="3.40.50.1000">
    <property type="entry name" value="HAD superfamily/HAD-like"/>
    <property type="match status" value="1"/>
</dbReference>
<dbReference type="InterPro" id="IPR023299">
    <property type="entry name" value="ATPase_P-typ_cyto_dom_N"/>
</dbReference>
<dbReference type="GO" id="GO:0055070">
    <property type="term" value="P:copper ion homeostasis"/>
    <property type="evidence" value="ECO:0007669"/>
    <property type="project" value="TreeGrafter"/>
</dbReference>
<dbReference type="Pfam" id="PF00702">
    <property type="entry name" value="Hydrolase"/>
    <property type="match status" value="1"/>
</dbReference>
<keyword evidence="6 8" id="KW-0472">Membrane</keyword>
<dbReference type="InterPro" id="IPR001757">
    <property type="entry name" value="P_typ_ATPase"/>
</dbReference>
<feature type="region of interest" description="Disordered" evidence="7">
    <location>
        <begin position="24"/>
        <end position="54"/>
    </location>
</feature>
<feature type="transmembrane region" description="Helical" evidence="8">
    <location>
        <begin position="193"/>
        <end position="214"/>
    </location>
</feature>
<gene>
    <name evidence="10" type="ORF">FMOSSE_LOCUS3909</name>
</gene>
<protein>
    <submittedName>
        <fullName evidence="10">3866_t:CDS:1</fullName>
    </submittedName>
</protein>
<dbReference type="Proteomes" id="UP000789375">
    <property type="component" value="Unassembled WGS sequence"/>
</dbReference>
<feature type="transmembrane region" description="Helical" evidence="8">
    <location>
        <begin position="427"/>
        <end position="445"/>
    </location>
</feature>
<evidence type="ECO:0000256" key="7">
    <source>
        <dbReference type="SAM" id="MobiDB-lite"/>
    </source>
</evidence>
<accession>A0A9N8ZKE1</accession>
<dbReference type="InterPro" id="IPR008250">
    <property type="entry name" value="ATPase_P-typ_transduc_dom_A_sf"/>
</dbReference>
<dbReference type="Gene3D" id="2.70.150.10">
    <property type="entry name" value="Calcium-transporting ATPase, cytoplasmic transduction domain A"/>
    <property type="match status" value="1"/>
</dbReference>
<organism evidence="10 11">
    <name type="scientific">Funneliformis mosseae</name>
    <name type="common">Endomycorrhizal fungus</name>
    <name type="synonym">Glomus mosseae</name>
    <dbReference type="NCBI Taxonomy" id="27381"/>
    <lineage>
        <taxon>Eukaryota</taxon>
        <taxon>Fungi</taxon>
        <taxon>Fungi incertae sedis</taxon>
        <taxon>Mucoromycota</taxon>
        <taxon>Glomeromycotina</taxon>
        <taxon>Glomeromycetes</taxon>
        <taxon>Glomerales</taxon>
        <taxon>Glomeraceae</taxon>
        <taxon>Funneliformis</taxon>
    </lineage>
</organism>
<evidence type="ECO:0000256" key="3">
    <source>
        <dbReference type="ARBA" id="ARBA00022723"/>
    </source>
</evidence>
<dbReference type="EMBL" id="CAJVPP010000621">
    <property type="protein sequence ID" value="CAG8498495.1"/>
    <property type="molecule type" value="Genomic_DNA"/>
</dbReference>
<dbReference type="Pfam" id="PF00122">
    <property type="entry name" value="E1-E2_ATPase"/>
    <property type="match status" value="1"/>
</dbReference>
<keyword evidence="4" id="KW-1278">Translocase</keyword>
<dbReference type="PANTHER" id="PTHR43520">
    <property type="entry name" value="ATP7, ISOFORM B"/>
    <property type="match status" value="1"/>
</dbReference>
<dbReference type="PANTHER" id="PTHR43520:SF8">
    <property type="entry name" value="P-TYPE CU(+) TRANSPORTER"/>
    <property type="match status" value="1"/>
</dbReference>
<sequence length="766" mass="85915">MKDIKDIKTLNDILVNDGNYESTLSSRSSSSSSNTYIPTSNHSSTSTSNPIPIPQEEETIKISTEYERDIIELHILKLHDPSIIDMLEKQLCKVNGIENVEIDFATGNAIINYNKKFLGTRDMVEKIEYLGFKCKLINNIKSNQLDYFTKQDVISEWKRSFYYSLTFTIPILVISMILPKFEWGLSIINLELFHGLYVGDLVSFLSCLIVQFGIGKKFYIATFKEIRDGNFTKNLLIVIATSIAFFFSCYSMIDSIFNDLSSTRPLIMFDTSATLITCVALGNYLENVAKRNSLEYVTGLLSRIPKSTTILHFNGEITGERIIPTEYLQVGDVAKISPGMIIPADGKVISGLSDVNESMILGKPPGQTVRKVRRGDDVIGGCVNGSGNFEMQVVRVGNDSILSQIIKFVKDSQVTNQSPIPTYSYKCFILGIITLGIILFSLWVFTNLEMYLNLSISILILPCLSLISTDVRVGSDIGARNGILIKGKRAFTQGTKITKVIFNKTGTLTQGKFDLTHYELMNEGLKEITPEIFFTLIGAVESLSEHPIGRCIADYSKQLLKGECDDDVDVSNFEYITERGTGIKCDVLLNTFSYLSFYNTSRSYKVLIGNIEFISKLHRIEIPKSALLIKENQELLGRTIVLVAINNTFIGLLSLSDLINPETKLTVGALKFMGIKVAMITADERLTTQTIASQCGIDEIYFQLSSKDKINVTRSLQLTDNIAMWKFNRCSCFFGLVKKSISKYEIKFGHYHLFSHASRSFECRVF</sequence>
<dbReference type="SUPFAM" id="SSF56784">
    <property type="entry name" value="HAD-like"/>
    <property type="match status" value="1"/>
</dbReference>
<dbReference type="GO" id="GO:0005524">
    <property type="term" value="F:ATP binding"/>
    <property type="evidence" value="ECO:0007669"/>
    <property type="project" value="InterPro"/>
</dbReference>
<evidence type="ECO:0000256" key="8">
    <source>
        <dbReference type="SAM" id="Phobius"/>
    </source>
</evidence>
<proteinExistence type="predicted"/>
<dbReference type="GO" id="GO:0005507">
    <property type="term" value="F:copper ion binding"/>
    <property type="evidence" value="ECO:0007669"/>
    <property type="project" value="TreeGrafter"/>
</dbReference>
<feature type="compositionally biased region" description="Low complexity" evidence="7">
    <location>
        <begin position="24"/>
        <end position="50"/>
    </location>
</feature>
<dbReference type="InterPro" id="IPR023214">
    <property type="entry name" value="HAD_sf"/>
</dbReference>
<evidence type="ECO:0000256" key="2">
    <source>
        <dbReference type="ARBA" id="ARBA00022692"/>
    </source>
</evidence>
<evidence type="ECO:0000259" key="9">
    <source>
        <dbReference type="PROSITE" id="PS50846"/>
    </source>
</evidence>
<name>A0A9N8ZKE1_FUNMO</name>
<dbReference type="PROSITE" id="PS50846">
    <property type="entry name" value="HMA_2"/>
    <property type="match status" value="1"/>
</dbReference>
<dbReference type="Gene3D" id="3.40.1110.10">
    <property type="entry name" value="Calcium-transporting ATPase, cytoplasmic domain N"/>
    <property type="match status" value="2"/>
</dbReference>
<keyword evidence="3" id="KW-0479">Metal-binding</keyword>
<dbReference type="InterPro" id="IPR036412">
    <property type="entry name" value="HAD-like_sf"/>
</dbReference>
<dbReference type="SUPFAM" id="SSF55008">
    <property type="entry name" value="HMA, heavy metal-associated domain"/>
    <property type="match status" value="1"/>
</dbReference>
<dbReference type="GO" id="GO:0016887">
    <property type="term" value="F:ATP hydrolysis activity"/>
    <property type="evidence" value="ECO:0007669"/>
    <property type="project" value="InterPro"/>
</dbReference>
<reference evidence="10" key="1">
    <citation type="submission" date="2021-06" db="EMBL/GenBank/DDBJ databases">
        <authorList>
            <person name="Kallberg Y."/>
            <person name="Tangrot J."/>
            <person name="Rosling A."/>
        </authorList>
    </citation>
    <scope>NUCLEOTIDE SEQUENCE</scope>
    <source>
        <strain evidence="10">87-6 pot B 2015</strain>
    </source>
</reference>
<dbReference type="PRINTS" id="PR00942">
    <property type="entry name" value="CUATPASEI"/>
</dbReference>
<evidence type="ECO:0000313" key="10">
    <source>
        <dbReference type="EMBL" id="CAG8498495.1"/>
    </source>
</evidence>
<feature type="transmembrane region" description="Helical" evidence="8">
    <location>
        <begin position="160"/>
        <end position="181"/>
    </location>
</feature>
<dbReference type="InterPro" id="IPR036163">
    <property type="entry name" value="HMA_dom_sf"/>
</dbReference>
<evidence type="ECO:0000256" key="4">
    <source>
        <dbReference type="ARBA" id="ARBA00022967"/>
    </source>
</evidence>
<feature type="domain" description="HMA" evidence="9">
    <location>
        <begin position="69"/>
        <end position="135"/>
    </location>
</feature>
<dbReference type="InterPro" id="IPR059000">
    <property type="entry name" value="ATPase_P-type_domA"/>
</dbReference>
<keyword evidence="11" id="KW-1185">Reference proteome</keyword>